<evidence type="ECO:0000256" key="1">
    <source>
        <dbReference type="SAM" id="Phobius"/>
    </source>
</evidence>
<keyword evidence="4" id="KW-1185">Reference proteome</keyword>
<evidence type="ECO:0000259" key="2">
    <source>
        <dbReference type="Pfam" id="PF11127"/>
    </source>
</evidence>
<dbReference type="AlphaFoldDB" id="A0A1G1T3H9"/>
<proteinExistence type="predicted"/>
<reference evidence="3 4" key="1">
    <citation type="submission" date="2016-08" db="EMBL/GenBank/DDBJ databases">
        <title>Hymenobacter coccineus sp. nov., Hymenobacter lapidarius sp. nov. and Hymenobacter glacialis sp. nov., isolated from Antarctic soil.</title>
        <authorList>
            <person name="Sedlacek I."/>
            <person name="Kralova S."/>
            <person name="Kyrova K."/>
            <person name="Maslanova I."/>
            <person name="Stankova E."/>
            <person name="Vrbovska V."/>
            <person name="Nemec M."/>
            <person name="Bartak M."/>
            <person name="Svec P."/>
            <person name="Busse H.-J."/>
            <person name="Pantucek R."/>
        </authorList>
    </citation>
    <scope>NUCLEOTIDE SEQUENCE [LARGE SCALE GENOMIC DNA]</scope>
    <source>
        <strain evidence="3 4">CCM 8643</strain>
    </source>
</reference>
<dbReference type="STRING" id="1908237.BEN47_14865"/>
<gene>
    <name evidence="3" type="ORF">BEN47_14865</name>
</gene>
<keyword evidence="1" id="KW-0472">Membrane</keyword>
<comment type="caution">
    <text evidence="3">The sequence shown here is derived from an EMBL/GenBank/DDBJ whole genome shotgun (WGS) entry which is preliminary data.</text>
</comment>
<dbReference type="Pfam" id="PF11127">
    <property type="entry name" value="YgaP-like_TM"/>
    <property type="match status" value="1"/>
</dbReference>
<organism evidence="3 4">
    <name type="scientific">Hymenobacter lapidarius</name>
    <dbReference type="NCBI Taxonomy" id="1908237"/>
    <lineage>
        <taxon>Bacteria</taxon>
        <taxon>Pseudomonadati</taxon>
        <taxon>Bacteroidota</taxon>
        <taxon>Cytophagia</taxon>
        <taxon>Cytophagales</taxon>
        <taxon>Hymenobacteraceae</taxon>
        <taxon>Hymenobacter</taxon>
    </lineage>
</organism>
<dbReference type="EMBL" id="MDZB01000106">
    <property type="protein sequence ID" value="OGX85421.1"/>
    <property type="molecule type" value="Genomic_DNA"/>
</dbReference>
<feature type="domain" description="Inner membrane protein YgaP-like transmembrane" evidence="2">
    <location>
        <begin position="1"/>
        <end position="66"/>
    </location>
</feature>
<keyword evidence="1" id="KW-1133">Transmembrane helix</keyword>
<name>A0A1G1T3H9_9BACT</name>
<protein>
    <recommendedName>
        <fullName evidence="2">Inner membrane protein YgaP-like transmembrane domain-containing protein</fullName>
    </recommendedName>
</protein>
<sequence length="70" mass="7757">MRKNVGSPDPMLRIFLALILLGVLWQEQRTGTPLLFWLVVLAQLLLGTGTFGYCPLYGLLGISTRRALPS</sequence>
<dbReference type="Proteomes" id="UP000176294">
    <property type="component" value="Unassembled WGS sequence"/>
</dbReference>
<keyword evidence="1" id="KW-0812">Transmembrane</keyword>
<feature type="transmembrane region" description="Helical" evidence="1">
    <location>
        <begin position="36"/>
        <end position="60"/>
    </location>
</feature>
<evidence type="ECO:0000313" key="3">
    <source>
        <dbReference type="EMBL" id="OGX85421.1"/>
    </source>
</evidence>
<evidence type="ECO:0000313" key="4">
    <source>
        <dbReference type="Proteomes" id="UP000176294"/>
    </source>
</evidence>
<accession>A0A1G1T3H9</accession>
<dbReference type="InterPro" id="IPR021309">
    <property type="entry name" value="YgaP-like_TM"/>
</dbReference>